<evidence type="ECO:0000313" key="2">
    <source>
        <dbReference type="EMBL" id="KZL83367.1"/>
    </source>
</evidence>
<proteinExistence type="predicted"/>
<feature type="chain" id="PRO_5007884978" evidence="1">
    <location>
        <begin position="47"/>
        <end position="251"/>
    </location>
</feature>
<dbReference type="Proteomes" id="UP000076584">
    <property type="component" value="Unassembled WGS sequence"/>
</dbReference>
<name>A0A167D3B6_COLIC</name>
<dbReference type="PANTHER" id="PTHR40640">
    <property type="entry name" value="ANCHORED GLYCOPROTEIN, PUTATIVE (AFU_ORTHOLOGUE AFUA_8G04860)-RELATED"/>
    <property type="match status" value="1"/>
</dbReference>
<reference evidence="2 3" key="1">
    <citation type="submission" date="2015-06" db="EMBL/GenBank/DDBJ databases">
        <title>Survival trade-offs in plant roots during colonization by closely related pathogenic and mutualistic fungi.</title>
        <authorList>
            <person name="Hacquard S."/>
            <person name="Kracher B."/>
            <person name="Hiruma K."/>
            <person name="Weinman A."/>
            <person name="Muench P."/>
            <person name="Garrido Oter R."/>
            <person name="Ver Loren van Themaat E."/>
            <person name="Dallerey J.-F."/>
            <person name="Damm U."/>
            <person name="Henrissat B."/>
            <person name="Lespinet O."/>
            <person name="Thon M."/>
            <person name="Kemen E."/>
            <person name="McHardy A.C."/>
            <person name="Schulze-Lefert P."/>
            <person name="O'Connell R.J."/>
        </authorList>
    </citation>
    <scope>NUCLEOTIDE SEQUENCE [LARGE SCALE GENOMIC DNA]</scope>
    <source>
        <strain evidence="2 3">MAFF 238704</strain>
    </source>
</reference>
<feature type="signal peptide" evidence="1">
    <location>
        <begin position="1"/>
        <end position="46"/>
    </location>
</feature>
<gene>
    <name evidence="2" type="ORF">CI238_12375</name>
</gene>
<feature type="non-terminal residue" evidence="2">
    <location>
        <position position="1"/>
    </location>
</feature>
<dbReference type="STRING" id="1573173.A0A167D3B6"/>
<organism evidence="2 3">
    <name type="scientific">Colletotrichum incanum</name>
    <name type="common">Soybean anthracnose fungus</name>
    <dbReference type="NCBI Taxonomy" id="1573173"/>
    <lineage>
        <taxon>Eukaryota</taxon>
        <taxon>Fungi</taxon>
        <taxon>Dikarya</taxon>
        <taxon>Ascomycota</taxon>
        <taxon>Pezizomycotina</taxon>
        <taxon>Sordariomycetes</taxon>
        <taxon>Hypocreomycetidae</taxon>
        <taxon>Glomerellales</taxon>
        <taxon>Glomerellaceae</taxon>
        <taxon>Colletotrichum</taxon>
        <taxon>Colletotrichum spaethianum species complex</taxon>
    </lineage>
</organism>
<dbReference type="PANTHER" id="PTHR40640:SF1">
    <property type="entry name" value="ANCHORED GLYCOPROTEIN, PUTATIVE (AFU_ORTHOLOGUE AFUA_8G04860)-RELATED"/>
    <property type="match status" value="1"/>
</dbReference>
<evidence type="ECO:0000256" key="1">
    <source>
        <dbReference type="SAM" id="SignalP"/>
    </source>
</evidence>
<comment type="caution">
    <text evidence="2">The sequence shown here is derived from an EMBL/GenBank/DDBJ whole genome shotgun (WGS) entry which is preliminary data.</text>
</comment>
<protein>
    <submittedName>
        <fullName evidence="2">Uncharacterized protein</fullName>
    </submittedName>
</protein>
<sequence>LLHPPLSLDPPPAHVRHRPRTVTMHCPQSFLALLSLCLFSSNLVRAEDTTTVPIYLPHYDAKSWSQLRGSVISSCRRDLTMAFLQNAKETTYTIFCAPQTPPNCDLAVEFPFVFAEGENTLQFHGTKTSTLIADLGCTLSGTTAATCSGYSSLRSGYVNGKYTGPTEVSWTSTMTGSEVQWGVLTLAEEDAAATPAPTTPVDNPNYDDFLYTGTISSSIPAETNPSAASRLEFGWALVASLCSMVAVTLMA</sequence>
<accession>A0A167D3B6</accession>
<dbReference type="EMBL" id="LFIW01001128">
    <property type="protein sequence ID" value="KZL83367.1"/>
    <property type="molecule type" value="Genomic_DNA"/>
</dbReference>
<evidence type="ECO:0000313" key="3">
    <source>
        <dbReference type="Proteomes" id="UP000076584"/>
    </source>
</evidence>
<keyword evidence="3" id="KW-1185">Reference proteome</keyword>
<dbReference type="AlphaFoldDB" id="A0A167D3B6"/>
<keyword evidence="1" id="KW-0732">Signal</keyword>